<dbReference type="Gene3D" id="3.30.1490.390">
    <property type="match status" value="1"/>
</dbReference>
<gene>
    <name evidence="1" type="primary">rpsP_1</name>
    <name evidence="1" type="ORF">NCTC13765_00444</name>
</gene>
<dbReference type="STRING" id="1123307.GCA_000380065_00524"/>
<dbReference type="Proteomes" id="UP000254634">
    <property type="component" value="Unassembled WGS sequence"/>
</dbReference>
<keyword evidence="2" id="KW-1185">Reference proteome</keyword>
<dbReference type="RefSeq" id="WP_018371211.1">
    <property type="nucleotide sequence ID" value="NZ_UHFR01000005.1"/>
</dbReference>
<sequence length="73" mass="8241">MIKLKYLDSYKIERSLAFDNFDEFLLALSGCLTIPDNLKVVSLTYNGKEIPYDGVIGDLYRGMSGLDLAPYQD</sequence>
<organism evidence="1 2">
    <name type="scientific">Streptococcus massiliensis</name>
    <dbReference type="NCBI Taxonomy" id="313439"/>
    <lineage>
        <taxon>Bacteria</taxon>
        <taxon>Bacillati</taxon>
        <taxon>Bacillota</taxon>
        <taxon>Bacilli</taxon>
        <taxon>Lactobacillales</taxon>
        <taxon>Streptococcaceae</taxon>
        <taxon>Streptococcus</taxon>
    </lineage>
</organism>
<dbReference type="GO" id="GO:0005840">
    <property type="term" value="C:ribosome"/>
    <property type="evidence" value="ECO:0007669"/>
    <property type="project" value="UniProtKB-KW"/>
</dbReference>
<dbReference type="Pfam" id="PF15507">
    <property type="entry name" value="DUF4649"/>
    <property type="match status" value="1"/>
</dbReference>
<evidence type="ECO:0000313" key="1">
    <source>
        <dbReference type="EMBL" id="SUN76000.1"/>
    </source>
</evidence>
<dbReference type="OrthoDB" id="2224402at2"/>
<accession>A0A380KZN7</accession>
<proteinExistence type="predicted"/>
<dbReference type="EMBL" id="UHFR01000005">
    <property type="protein sequence ID" value="SUN76000.1"/>
    <property type="molecule type" value="Genomic_DNA"/>
</dbReference>
<dbReference type="InterPro" id="IPR027879">
    <property type="entry name" value="DUF4649"/>
</dbReference>
<evidence type="ECO:0000313" key="2">
    <source>
        <dbReference type="Proteomes" id="UP000254634"/>
    </source>
</evidence>
<dbReference type="CDD" id="cd13784">
    <property type="entry name" value="SP_1775_like"/>
    <property type="match status" value="1"/>
</dbReference>
<reference evidence="1" key="1">
    <citation type="submission" date="2018-06" db="EMBL/GenBank/DDBJ databases">
        <authorList>
            <consortium name="Pathogen Informatics"/>
            <person name="Doyle S."/>
        </authorList>
    </citation>
    <scope>NUCLEOTIDE SEQUENCE [LARGE SCALE GENOMIC DNA]</scope>
    <source>
        <strain evidence="1">NCTC13765</strain>
    </source>
</reference>
<keyword evidence="1" id="KW-0687">Ribonucleoprotein</keyword>
<keyword evidence="1" id="KW-0689">Ribosomal protein</keyword>
<dbReference type="AlphaFoldDB" id="A0A380KZN7"/>
<protein>
    <submittedName>
        <fullName evidence="1">30S ribosomal protein S16</fullName>
    </submittedName>
</protein>
<name>A0A380KZN7_9STRE</name>